<keyword evidence="2" id="KW-0596">Phosphopantetheine</keyword>
<dbReference type="PROSITE" id="PS00455">
    <property type="entry name" value="AMP_BINDING"/>
    <property type="match status" value="1"/>
</dbReference>
<feature type="region of interest" description="Disordered" evidence="6">
    <location>
        <begin position="2097"/>
        <end position="2128"/>
    </location>
</feature>
<sequence length="2149" mass="227272">MTPPADTALPLTGAQSGIWFDERLSQGRLAYNMADYLDISGPLDADLLRRALETVLHEAECTRARFSETDGVPVQHVRPLGELPLRQLDLSGTAEPVAEALRLFDEDLHRPFRLTGGLLFRLTLVRIAADRHLLHLAMHHLLADGYSRLAVYRRLSEVYGGPATDRGGPAGTPLPPLRVLLDGEAAYLASPAVERDRLFWERHLPQDAEPTSLATGDPAPGTAFLRVTRTVDATAAAAWRAAAADAGVTWPTFAIAATAGYVAKATGSSEVLLTLPVTARQSALARTVPGMVANYLPFPARLPAPTTVAELLGATSRTLAPSLRHQRYPAERLRRAMGRTAGDRRPFGPFVNVLPQHPEIRLGPCRAELHNLSTGIVDDLMITVLDAVGGGLELHMNGNPALYRPEEIRDHLSRFEAFLRRLASAPAHTPLGRLELVTEDERAELLAAGTGATGPVHGGVVERIRERAEQDPSATALAEGERTVSYGELTAWADAMTRRLTEAGVAPGSLVGVLAEPGAVFLGTVLAVLQAGAAWVPLDVRAPAARAAGLLTDARVGHLVVGPGCAAPADEVTALTGHPVRRLAADGDFTAAAASTAPAAVVGGPRDPAYVIFTSGSTGRPKGAVVERRGMLNHLLAKIEDLGLGPGDTVVWNAPVTFDVSVWQMLGPLLAGGVVQIVPHEVAADPEALFGTVADHAVTVLEVVPSLLRAALDLWQVSGTGPDTASLRWLMVTGEALPADLCARWWRIAPVPMVNAYGPTECSDDVTHAVLRPGEELGARVPIGRPVRNTVLHVLGGDLRPVPVGQVGELFVGGAGVGRGYLGDPVKTAAAFVADPFAGGGARMYRTGDRVVRRPDGQLEFVERLDHQVKVRGHRIELGEVEAALRAVDKVTDAAVRAVAGPSGTTRLIAYVVAPDLPTDAVRDEVASALPEYMVPSAWVALDRMPLTAHGKVDRRALPDPVSGGPAPVTRRRRGPRPGAETVLCETFAEVLHLAEVQVDDSFFALGGDSITAIQVVSRARTRGVTLTPRAVFDHRTPAALAAHHPVRGDQDTSEGPTPRTTAADDGVGDVEPTPIIAQLCEDLTTLDGPAAQYSQYVVLRTPPELTAEALLPALQSLVDRHDVLRLRLHEPVPGVWTLRTGEPGTVDAAGLLHTADGTPTDPADLERTVAAQVEAARARLDPRAGVMLQAVLLGRGPDGTGRLLLLAHHTVVDGVSWRILLADLRSACEAVGAGQRPEPAQVPTSYRRWAALLARESRSGRRIAELDHWQRQTGDPAAGLGRRPLDPARDTYGRAGRLRLRLPEDTTAALLTSAVTAFHGEINDLLLAALALAVGRWRARHTPDAGPRVLVELEGHGREELDEAADLSRTVGWFTSVFPVLLDPGEFDAAEAWAAGPALATVVKRTKEQLRAVPDRGLGHGLLRHLNPQTARLLAAGGTPEIGFNYLGRFTADGAAGPWTMDGAHAVVGTGVHPDMPLRHPLAVTAVTEDLGTGPRLAAEWLWADGVLTAADAEDIARGWFEALRAVVRHLGLPDAGGHSPSDFPLVSLTQEETDDLARESAGALTDVLPLTAFQRGLLFQAHLRGDGPDLYTLQVSADLTGPLDPAALERSMAALLHRHPQLAAGFRYRDTGDPVAVLREGVTVPLTRADCRALSAEQRAAELSRLAAADRERHFDLARPPLMRWTLVRLDDRRHRLIWTLHHILVDGWSMPVLVRELLTCYADGGDAQGLPAPVPFRAYLAHLAAQDRAAARAVWHAALSGLGGPVHLCAAEPGREPVEPASVPLLLTEAETAALTGFAAAQGLTVNTLLLGAWAALLSRTTGRDDVLFGSIVSTRPGGLPGVESIVGPFLNTLPVRAALLPDEPATDFLHRLQKEQSALRDADHLTLGEMLGGNPALAAAGEPFDTVLVFENFPTVATEDLPAGAGLRVADAGARDARHHPLSLVVRTGTRMEIRFDHAPDVLDRATVEALATAFRRLLLGLVEHPGRPVAGPDVPGPDDGVLPRGGVPAPAGGTDPAGTGPAPGPAAAEVELLCGLFAEVLGLGHVGPQDNFFLLGGDSISAIQVVGRARAKGLALTAGQVFRLRTPAALAAARPPADQPAPAEARTTTDPADPTDPTGLLGLDGDELAALEGELAELDTELES</sequence>
<dbReference type="SUPFAM" id="SSF52777">
    <property type="entry name" value="CoA-dependent acyltransferases"/>
    <property type="match status" value="6"/>
</dbReference>
<evidence type="ECO:0000313" key="9">
    <source>
        <dbReference type="Proteomes" id="UP000629371"/>
    </source>
</evidence>
<dbReference type="InterPro" id="IPR023213">
    <property type="entry name" value="CAT-like_dom_sf"/>
</dbReference>
<keyword evidence="3" id="KW-0597">Phosphoprotein</keyword>
<gene>
    <name evidence="8" type="ORF">JK360_08760</name>
</gene>
<protein>
    <submittedName>
        <fullName evidence="8">Amino acid adenylation domain-containing protein</fullName>
    </submittedName>
</protein>
<dbReference type="InterPro" id="IPR045851">
    <property type="entry name" value="AMP-bd_C_sf"/>
</dbReference>
<dbReference type="Gene3D" id="2.30.38.10">
    <property type="entry name" value="Luciferase, Domain 3"/>
    <property type="match status" value="1"/>
</dbReference>
<proteinExistence type="predicted"/>
<dbReference type="InterPro" id="IPR000873">
    <property type="entry name" value="AMP-dep_synth/lig_dom"/>
</dbReference>
<reference evidence="8 9" key="1">
    <citation type="submission" date="2021-01" db="EMBL/GenBank/DDBJ databases">
        <title>WGS of actinomycetes isolated from Thailand.</title>
        <authorList>
            <person name="Thawai C."/>
        </authorList>
    </citation>
    <scope>NUCLEOTIDE SEQUENCE [LARGE SCALE GENOMIC DNA]</scope>
    <source>
        <strain evidence="8 9">CH9-7</strain>
    </source>
</reference>
<evidence type="ECO:0000259" key="7">
    <source>
        <dbReference type="PROSITE" id="PS50075"/>
    </source>
</evidence>
<dbReference type="Proteomes" id="UP000629371">
    <property type="component" value="Unassembled WGS sequence"/>
</dbReference>
<evidence type="ECO:0000256" key="3">
    <source>
        <dbReference type="ARBA" id="ARBA00022553"/>
    </source>
</evidence>
<feature type="compositionally biased region" description="Low complexity" evidence="6">
    <location>
        <begin position="1992"/>
        <end position="2029"/>
    </location>
</feature>
<evidence type="ECO:0000256" key="5">
    <source>
        <dbReference type="ARBA" id="ARBA00023194"/>
    </source>
</evidence>
<accession>A0ABS1MNW8</accession>
<dbReference type="Pfam" id="PF13193">
    <property type="entry name" value="AMP-binding_C"/>
    <property type="match status" value="1"/>
</dbReference>
<feature type="domain" description="Carrier" evidence="7">
    <location>
        <begin position="975"/>
        <end position="1049"/>
    </location>
</feature>
<dbReference type="InterPro" id="IPR020845">
    <property type="entry name" value="AMP-binding_CS"/>
</dbReference>
<keyword evidence="4" id="KW-0677">Repeat</keyword>
<dbReference type="InterPro" id="IPR036736">
    <property type="entry name" value="ACP-like_sf"/>
</dbReference>
<dbReference type="PROSITE" id="PS50075">
    <property type="entry name" value="CARRIER"/>
    <property type="match status" value="2"/>
</dbReference>
<keyword evidence="5" id="KW-0045">Antibiotic biosynthesis</keyword>
<dbReference type="InterPro" id="IPR006162">
    <property type="entry name" value="Ppantetheine_attach_site"/>
</dbReference>
<dbReference type="Gene3D" id="3.30.300.30">
    <property type="match status" value="1"/>
</dbReference>
<evidence type="ECO:0000313" key="8">
    <source>
        <dbReference type="EMBL" id="MBL1089488.1"/>
    </source>
</evidence>
<dbReference type="InterPro" id="IPR009081">
    <property type="entry name" value="PP-bd_ACP"/>
</dbReference>
<dbReference type="Pfam" id="PF00501">
    <property type="entry name" value="AMP-binding"/>
    <property type="match status" value="1"/>
</dbReference>
<dbReference type="Pfam" id="PF00668">
    <property type="entry name" value="Condensation"/>
    <property type="match status" value="3"/>
</dbReference>
<dbReference type="Gene3D" id="1.10.1200.10">
    <property type="entry name" value="ACP-like"/>
    <property type="match status" value="2"/>
</dbReference>
<dbReference type="SMART" id="SM01294">
    <property type="entry name" value="PKS_PP_betabranch"/>
    <property type="match status" value="1"/>
</dbReference>
<dbReference type="Gene3D" id="3.30.559.10">
    <property type="entry name" value="Chloramphenicol acetyltransferase-like domain"/>
    <property type="match status" value="3"/>
</dbReference>
<name>A0ABS1MNW8_9ACTN</name>
<organism evidence="8 9">
    <name type="scientific">Streptomyces siderophoricus</name>
    <dbReference type="NCBI Taxonomy" id="2802281"/>
    <lineage>
        <taxon>Bacteria</taxon>
        <taxon>Bacillati</taxon>
        <taxon>Actinomycetota</taxon>
        <taxon>Actinomycetes</taxon>
        <taxon>Kitasatosporales</taxon>
        <taxon>Streptomycetaceae</taxon>
        <taxon>Streptomyces</taxon>
    </lineage>
</organism>
<dbReference type="InterPro" id="IPR025110">
    <property type="entry name" value="AMP-bd_C"/>
</dbReference>
<dbReference type="InterPro" id="IPR010071">
    <property type="entry name" value="AA_adenyl_dom"/>
</dbReference>
<dbReference type="InterPro" id="IPR020806">
    <property type="entry name" value="PKS_PP-bd"/>
</dbReference>
<dbReference type="PANTHER" id="PTHR45527:SF1">
    <property type="entry name" value="FATTY ACID SYNTHASE"/>
    <property type="match status" value="1"/>
</dbReference>
<dbReference type="EMBL" id="JAERRI010000004">
    <property type="protein sequence ID" value="MBL1089488.1"/>
    <property type="molecule type" value="Genomic_DNA"/>
</dbReference>
<dbReference type="PROSITE" id="PS00012">
    <property type="entry name" value="PHOSPHOPANTETHEINE"/>
    <property type="match status" value="2"/>
</dbReference>
<keyword evidence="9" id="KW-1185">Reference proteome</keyword>
<evidence type="ECO:0000256" key="4">
    <source>
        <dbReference type="ARBA" id="ARBA00022737"/>
    </source>
</evidence>
<dbReference type="Gene3D" id="3.40.50.980">
    <property type="match status" value="2"/>
</dbReference>
<dbReference type="SMART" id="SM00823">
    <property type="entry name" value="PKS_PP"/>
    <property type="match status" value="2"/>
</dbReference>
<feature type="region of interest" description="Disordered" evidence="6">
    <location>
        <begin position="1991"/>
        <end position="2029"/>
    </location>
</feature>
<dbReference type="NCBIfam" id="TIGR01720">
    <property type="entry name" value="NRPS-para261"/>
    <property type="match status" value="1"/>
</dbReference>
<dbReference type="InterPro" id="IPR001242">
    <property type="entry name" value="Condensation_dom"/>
</dbReference>
<dbReference type="Pfam" id="PF00550">
    <property type="entry name" value="PP-binding"/>
    <property type="match status" value="2"/>
</dbReference>
<dbReference type="RefSeq" id="WP_201802437.1">
    <property type="nucleotide sequence ID" value="NZ_JAERRI010000004.1"/>
</dbReference>
<dbReference type="SUPFAM" id="SSF47336">
    <property type="entry name" value="ACP-like"/>
    <property type="match status" value="2"/>
</dbReference>
<dbReference type="NCBIfam" id="TIGR01733">
    <property type="entry name" value="AA-adenyl-dom"/>
    <property type="match status" value="1"/>
</dbReference>
<evidence type="ECO:0000256" key="1">
    <source>
        <dbReference type="ARBA" id="ARBA00001957"/>
    </source>
</evidence>
<comment type="caution">
    <text evidence="8">The sequence shown here is derived from an EMBL/GenBank/DDBJ whole genome shotgun (WGS) entry which is preliminary data.</text>
</comment>
<dbReference type="CDD" id="cd05930">
    <property type="entry name" value="A_NRPS"/>
    <property type="match status" value="1"/>
</dbReference>
<feature type="region of interest" description="Disordered" evidence="6">
    <location>
        <begin position="955"/>
        <end position="978"/>
    </location>
</feature>
<feature type="domain" description="Carrier" evidence="7">
    <location>
        <begin position="2029"/>
        <end position="2103"/>
    </location>
</feature>
<evidence type="ECO:0000256" key="2">
    <source>
        <dbReference type="ARBA" id="ARBA00022450"/>
    </source>
</evidence>
<dbReference type="InterPro" id="IPR010060">
    <property type="entry name" value="NRPS_synth"/>
</dbReference>
<comment type="cofactor">
    <cofactor evidence="1">
        <name>pantetheine 4'-phosphate</name>
        <dbReference type="ChEBI" id="CHEBI:47942"/>
    </cofactor>
</comment>
<dbReference type="PANTHER" id="PTHR45527">
    <property type="entry name" value="NONRIBOSOMAL PEPTIDE SYNTHETASE"/>
    <property type="match status" value="1"/>
</dbReference>
<dbReference type="SUPFAM" id="SSF56801">
    <property type="entry name" value="Acetyl-CoA synthetase-like"/>
    <property type="match status" value="1"/>
</dbReference>
<evidence type="ECO:0000256" key="6">
    <source>
        <dbReference type="SAM" id="MobiDB-lite"/>
    </source>
</evidence>
<dbReference type="Gene3D" id="3.30.559.30">
    <property type="entry name" value="Nonribosomal peptide synthetase, condensation domain"/>
    <property type="match status" value="3"/>
</dbReference>
<feature type="region of interest" description="Disordered" evidence="6">
    <location>
        <begin position="1040"/>
        <end position="1071"/>
    </location>
</feature>